<dbReference type="RefSeq" id="WP_090315430.1">
    <property type="nucleotide sequence ID" value="NZ_FNOE01000002.1"/>
</dbReference>
<dbReference type="AlphaFoldDB" id="A0A1H8L382"/>
<evidence type="ECO:0000313" key="2">
    <source>
        <dbReference type="Proteomes" id="UP000198814"/>
    </source>
</evidence>
<organism evidence="1 2">
    <name type="scientific">Nitrosomonas oligotropha</name>
    <dbReference type="NCBI Taxonomy" id="42354"/>
    <lineage>
        <taxon>Bacteria</taxon>
        <taxon>Pseudomonadati</taxon>
        <taxon>Pseudomonadota</taxon>
        <taxon>Betaproteobacteria</taxon>
        <taxon>Nitrosomonadales</taxon>
        <taxon>Nitrosomonadaceae</taxon>
        <taxon>Nitrosomonas</taxon>
    </lineage>
</organism>
<dbReference type="Proteomes" id="UP000198814">
    <property type="component" value="Unassembled WGS sequence"/>
</dbReference>
<sequence>MPDKMKWILENIKTLSSHEKATLAHCLISSLDDVNEEKVDEAWIQIAERRFAQLESGAVEPVSWEEIKLKLKREL</sequence>
<dbReference type="Pfam" id="PF09720">
    <property type="entry name" value="Unstab_antitox"/>
    <property type="match status" value="1"/>
</dbReference>
<dbReference type="EMBL" id="FODO01000003">
    <property type="protein sequence ID" value="SEN99585.1"/>
    <property type="molecule type" value="Genomic_DNA"/>
</dbReference>
<dbReference type="OrthoDB" id="6107046at2"/>
<protein>
    <submittedName>
        <fullName evidence="1">Putative addiction module component, TIGR02574 family</fullName>
    </submittedName>
</protein>
<gene>
    <name evidence="1" type="ORF">SAMN05216333_10342</name>
</gene>
<name>A0A1H8L382_9PROT</name>
<proteinExistence type="predicted"/>
<accession>A0A1H8L382</accession>
<evidence type="ECO:0000313" key="1">
    <source>
        <dbReference type="EMBL" id="SEN99585.1"/>
    </source>
</evidence>
<reference evidence="2" key="1">
    <citation type="submission" date="2016-10" db="EMBL/GenBank/DDBJ databases">
        <authorList>
            <person name="Varghese N."/>
            <person name="Submissions S."/>
        </authorList>
    </citation>
    <scope>NUCLEOTIDE SEQUENCE [LARGE SCALE GENOMIC DNA]</scope>
    <source>
        <strain evidence="2">Nm76</strain>
    </source>
</reference>
<dbReference type="InterPro" id="IPR013406">
    <property type="entry name" value="CHP02574_addiction_mod"/>
</dbReference>
<keyword evidence="2" id="KW-1185">Reference proteome</keyword>